<name>A0A2J6S1F4_HYAVF</name>
<dbReference type="InterPro" id="IPR010730">
    <property type="entry name" value="HET"/>
</dbReference>
<dbReference type="Pfam" id="PF06985">
    <property type="entry name" value="HET"/>
    <property type="match status" value="1"/>
</dbReference>
<feature type="region of interest" description="Disordered" evidence="1">
    <location>
        <begin position="357"/>
        <end position="376"/>
    </location>
</feature>
<feature type="domain" description="Heterokaryon incompatibility" evidence="2">
    <location>
        <begin position="29"/>
        <end position="187"/>
    </location>
</feature>
<gene>
    <name evidence="3" type="ORF">L207DRAFT_454294</name>
</gene>
<evidence type="ECO:0000313" key="4">
    <source>
        <dbReference type="Proteomes" id="UP000235786"/>
    </source>
</evidence>
<sequence>MPSPKDCADYPLICALETHSWEKGPMPQYAALSYYWGPESENGRLYLLRGHLPAKLDEADWGFTARRAMRIPIRDNLFRALLRLRRHDHPVALWVDYLCIDQSNKEEKTEQLNNMVKVYHNAKNVCIWLGEGDGVGRSDSAMGFIPTIMEFAVLDRYAKDRQQAENWYALAELMRDRWFSRRWVVQEISLARSAAVHCGGKTVHWSDFADAVSLLASNQETIKSLFDYSKWREGPNTLGDVKSFGAYILLEATSKLFLRDARGDIRMPRTSLESLVTSLTTFDTSDRRDIIYSLVSIARDTSKNSGIYSGKATGPRSLVVDYKKTPIEVFTDFTKFCIKTSRSLDIICRPWAMPVKSKQDKTKDEDGDNADEEEGMPSWIPLLSNSEYGAPAEVYSGRKNGVSLVGPAGKESRYAASGKKKWVEAKDLKAHQISADKDHKRSIFVIGFKLARIKVVSARNTGGVILQESLGMGSWTGIQKHDSVPDKIWRTLVADRDPDGQIPPTWYQRACMRCLEIADTFNNGDLNVGELLQGHSEMLRKYLTRVRNVTWNRTFFNATMTRTADDYYLFGLGPPLSKNGDFVCILYGCSVPVILREMSPKGHYILVGEAYVHGKMDSEAITDLGRGKTWCKEETFELR</sequence>
<reference evidence="3 4" key="1">
    <citation type="submission" date="2016-04" db="EMBL/GenBank/DDBJ databases">
        <title>A degradative enzymes factory behind the ericoid mycorrhizal symbiosis.</title>
        <authorList>
            <consortium name="DOE Joint Genome Institute"/>
            <person name="Martino E."/>
            <person name="Morin E."/>
            <person name="Grelet G."/>
            <person name="Kuo A."/>
            <person name="Kohler A."/>
            <person name="Daghino S."/>
            <person name="Barry K."/>
            <person name="Choi C."/>
            <person name="Cichocki N."/>
            <person name="Clum A."/>
            <person name="Copeland A."/>
            <person name="Hainaut M."/>
            <person name="Haridas S."/>
            <person name="Labutti K."/>
            <person name="Lindquist E."/>
            <person name="Lipzen A."/>
            <person name="Khouja H.-R."/>
            <person name="Murat C."/>
            <person name="Ohm R."/>
            <person name="Olson A."/>
            <person name="Spatafora J."/>
            <person name="Veneault-Fourrey C."/>
            <person name="Henrissat B."/>
            <person name="Grigoriev I."/>
            <person name="Martin F."/>
            <person name="Perotto S."/>
        </authorList>
    </citation>
    <scope>NUCLEOTIDE SEQUENCE [LARGE SCALE GENOMIC DNA]</scope>
    <source>
        <strain evidence="3 4">F</strain>
    </source>
</reference>
<accession>A0A2J6S1F4</accession>
<dbReference type="Pfam" id="PF26639">
    <property type="entry name" value="Het-6_barrel"/>
    <property type="match status" value="1"/>
</dbReference>
<evidence type="ECO:0000259" key="2">
    <source>
        <dbReference type="Pfam" id="PF06985"/>
    </source>
</evidence>
<dbReference type="STRING" id="1149755.A0A2J6S1F4"/>
<keyword evidence="4" id="KW-1185">Reference proteome</keyword>
<dbReference type="EMBL" id="KZ613941">
    <property type="protein sequence ID" value="PMD44596.1"/>
    <property type="molecule type" value="Genomic_DNA"/>
</dbReference>
<protein>
    <submittedName>
        <fullName evidence="3">HET-domain-containing protein</fullName>
    </submittedName>
</protein>
<dbReference type="AlphaFoldDB" id="A0A2J6S1F4"/>
<evidence type="ECO:0000313" key="3">
    <source>
        <dbReference type="EMBL" id="PMD44596.1"/>
    </source>
</evidence>
<organism evidence="3 4">
    <name type="scientific">Hyaloscypha variabilis (strain UAMH 11265 / GT02V1 / F)</name>
    <name type="common">Meliniomyces variabilis</name>
    <dbReference type="NCBI Taxonomy" id="1149755"/>
    <lineage>
        <taxon>Eukaryota</taxon>
        <taxon>Fungi</taxon>
        <taxon>Dikarya</taxon>
        <taxon>Ascomycota</taxon>
        <taxon>Pezizomycotina</taxon>
        <taxon>Leotiomycetes</taxon>
        <taxon>Helotiales</taxon>
        <taxon>Hyaloscyphaceae</taxon>
        <taxon>Hyaloscypha</taxon>
        <taxon>Hyaloscypha variabilis</taxon>
    </lineage>
</organism>
<dbReference type="OrthoDB" id="2157530at2759"/>
<evidence type="ECO:0000256" key="1">
    <source>
        <dbReference type="SAM" id="MobiDB-lite"/>
    </source>
</evidence>
<proteinExistence type="predicted"/>
<feature type="compositionally biased region" description="Acidic residues" evidence="1">
    <location>
        <begin position="365"/>
        <end position="375"/>
    </location>
</feature>
<dbReference type="PANTHER" id="PTHR24148">
    <property type="entry name" value="ANKYRIN REPEAT DOMAIN-CONTAINING PROTEIN 39 HOMOLOG-RELATED"/>
    <property type="match status" value="1"/>
</dbReference>
<dbReference type="InterPro" id="IPR052895">
    <property type="entry name" value="HetReg/Transcr_Mod"/>
</dbReference>
<dbReference type="PANTHER" id="PTHR24148:SF64">
    <property type="entry name" value="HETEROKARYON INCOMPATIBILITY DOMAIN-CONTAINING PROTEIN"/>
    <property type="match status" value="1"/>
</dbReference>
<dbReference type="Proteomes" id="UP000235786">
    <property type="component" value="Unassembled WGS sequence"/>
</dbReference>